<keyword evidence="1" id="KW-0732">Signal</keyword>
<dbReference type="Pfam" id="PF03160">
    <property type="entry name" value="Calx-beta"/>
    <property type="match status" value="11"/>
</dbReference>
<dbReference type="Proteomes" id="UP000004318">
    <property type="component" value="Unassembled WGS sequence"/>
</dbReference>
<dbReference type="InterPro" id="IPR002126">
    <property type="entry name" value="Cadherin-like_dom"/>
</dbReference>
<protein>
    <submittedName>
        <fullName evidence="6">Cadherin domain/calx-beta domain protein</fullName>
    </submittedName>
</protein>
<dbReference type="PANTHER" id="PTHR46682:SF1">
    <property type="entry name" value="ADHESION G-PROTEIN COUPLED RECEPTOR V1"/>
    <property type="match status" value="1"/>
</dbReference>
<dbReference type="eggNOG" id="COG5276">
    <property type="taxonomic scope" value="Bacteria"/>
</dbReference>
<dbReference type="PROSITE" id="PS51470">
    <property type="entry name" value="FG_GAP"/>
    <property type="match status" value="1"/>
</dbReference>
<reference evidence="6 7" key="1">
    <citation type="journal article" date="2010" name="J. Bacteriol.">
        <title>Genome sequences of Oceanicola granulosus HTCC2516(T) and Oceanicola batsensis HTCC2597(TDelta).</title>
        <authorList>
            <person name="Thrash J.C."/>
            <person name="Cho J.C."/>
            <person name="Vergin K.L."/>
            <person name="Giovannoni S.J."/>
        </authorList>
    </citation>
    <scope>NUCLEOTIDE SEQUENCE [LARGE SCALE GENOMIC DNA]</scope>
    <source>
        <strain evidence="7">ATCC BAA-863 / DSM 15984 / KCTC 12145 / HTCC2597</strain>
    </source>
</reference>
<dbReference type="PROSITE" id="PS51233">
    <property type="entry name" value="VWFD"/>
    <property type="match status" value="1"/>
</dbReference>
<dbReference type="HOGENOM" id="CLU_225879_0_0_5"/>
<dbReference type="InterPro" id="IPR038081">
    <property type="entry name" value="CalX-like_sf"/>
</dbReference>
<dbReference type="Pfam" id="PF17803">
    <property type="entry name" value="Cadherin_4"/>
    <property type="match status" value="1"/>
</dbReference>
<evidence type="ECO:0000256" key="1">
    <source>
        <dbReference type="ARBA" id="ARBA00022729"/>
    </source>
</evidence>
<dbReference type="GO" id="GO:0016020">
    <property type="term" value="C:membrane"/>
    <property type="evidence" value="ECO:0007669"/>
    <property type="project" value="InterPro"/>
</dbReference>
<dbReference type="SUPFAM" id="SSF49313">
    <property type="entry name" value="Cadherin-like"/>
    <property type="match status" value="1"/>
</dbReference>
<dbReference type="RefSeq" id="WP_009805950.1">
    <property type="nucleotide sequence ID" value="NZ_CH724131.1"/>
</dbReference>
<dbReference type="eggNOG" id="COG2373">
    <property type="taxonomic scope" value="Bacteria"/>
</dbReference>
<dbReference type="Gene3D" id="2.60.40.2810">
    <property type="match status" value="3"/>
</dbReference>
<dbReference type="PROSITE" id="PS50268">
    <property type="entry name" value="CADHERIN_2"/>
    <property type="match status" value="1"/>
</dbReference>
<proteinExistence type="predicted"/>
<dbReference type="SUPFAM" id="SSF69318">
    <property type="entry name" value="Integrin alpha N-terminal domain"/>
    <property type="match status" value="2"/>
</dbReference>
<dbReference type="eggNOG" id="COG5295">
    <property type="taxonomic scope" value="Bacteria"/>
</dbReference>
<dbReference type="InterPro" id="IPR028994">
    <property type="entry name" value="Integrin_alpha_N"/>
</dbReference>
<dbReference type="NCBIfam" id="NF012211">
    <property type="entry name" value="tand_rpt_95"/>
    <property type="match status" value="4"/>
</dbReference>
<dbReference type="PANTHER" id="PTHR46682">
    <property type="entry name" value="ADHESION G-PROTEIN COUPLED RECEPTOR V1"/>
    <property type="match status" value="1"/>
</dbReference>
<dbReference type="SMART" id="SM00216">
    <property type="entry name" value="VWD"/>
    <property type="match status" value="1"/>
</dbReference>
<comment type="caution">
    <text evidence="6">The sequence shown here is derived from an EMBL/GenBank/DDBJ whole genome shotgun (WGS) entry which is preliminary data.</text>
</comment>
<dbReference type="SMART" id="SM00191">
    <property type="entry name" value="Int_alpha"/>
    <property type="match status" value="3"/>
</dbReference>
<dbReference type="SUPFAM" id="SSF141072">
    <property type="entry name" value="CalX-like"/>
    <property type="match status" value="11"/>
</dbReference>
<dbReference type="Pfam" id="PF00094">
    <property type="entry name" value="VWD"/>
    <property type="match status" value="1"/>
</dbReference>
<accession>A3TUK0</accession>
<dbReference type="Pfam" id="PF17963">
    <property type="entry name" value="Big_9"/>
    <property type="match status" value="4"/>
</dbReference>
<evidence type="ECO:0000313" key="6">
    <source>
        <dbReference type="EMBL" id="EAQ04196.1"/>
    </source>
</evidence>
<dbReference type="Gene3D" id="2.60.40.60">
    <property type="entry name" value="Cadherins"/>
    <property type="match status" value="1"/>
</dbReference>
<feature type="domain" description="VWFD" evidence="5">
    <location>
        <begin position="1921"/>
        <end position="2114"/>
    </location>
</feature>
<dbReference type="CDD" id="cd11304">
    <property type="entry name" value="Cadherin_repeat"/>
    <property type="match status" value="1"/>
</dbReference>
<dbReference type="OrthoDB" id="733404at2"/>
<dbReference type="eggNOG" id="COG2931">
    <property type="taxonomic scope" value="Bacteria"/>
</dbReference>
<keyword evidence="2" id="KW-0677">Repeat</keyword>
<dbReference type="InterPro" id="IPR026919">
    <property type="entry name" value="ADGRV1"/>
</dbReference>
<dbReference type="GO" id="GO:0004930">
    <property type="term" value="F:G protein-coupled receptor activity"/>
    <property type="evidence" value="ECO:0007669"/>
    <property type="project" value="InterPro"/>
</dbReference>
<evidence type="ECO:0000256" key="3">
    <source>
        <dbReference type="ARBA" id="ARBA00022837"/>
    </source>
</evidence>
<evidence type="ECO:0000259" key="5">
    <source>
        <dbReference type="PROSITE" id="PS51233"/>
    </source>
</evidence>
<dbReference type="STRING" id="252305.OB2597_08639"/>
<dbReference type="InterPro" id="IPR015919">
    <property type="entry name" value="Cadherin-like_sf"/>
</dbReference>
<dbReference type="InterPro" id="IPR001846">
    <property type="entry name" value="VWF_type-D"/>
</dbReference>
<dbReference type="InterPro" id="IPR003644">
    <property type="entry name" value="Calx_beta"/>
</dbReference>
<dbReference type="Gene3D" id="2.130.10.130">
    <property type="entry name" value="Integrin alpha, N-terminal"/>
    <property type="match status" value="2"/>
</dbReference>
<keyword evidence="3" id="KW-0106">Calcium</keyword>
<dbReference type="GO" id="GO:0005509">
    <property type="term" value="F:calcium ion binding"/>
    <property type="evidence" value="ECO:0007669"/>
    <property type="project" value="InterPro"/>
</dbReference>
<organism evidence="6 7">
    <name type="scientific">Pseudooceanicola batsensis (strain ATCC BAA-863 / DSM 15984 / KCTC 12145 / HTCC2597)</name>
    <name type="common">Oceanicola batsensis</name>
    <dbReference type="NCBI Taxonomy" id="252305"/>
    <lineage>
        <taxon>Bacteria</taxon>
        <taxon>Pseudomonadati</taxon>
        <taxon>Pseudomonadota</taxon>
        <taxon>Alphaproteobacteria</taxon>
        <taxon>Rhodobacterales</taxon>
        <taxon>Paracoccaceae</taxon>
        <taxon>Pseudooceanicola</taxon>
    </lineage>
</organism>
<evidence type="ECO:0000313" key="7">
    <source>
        <dbReference type="Proteomes" id="UP000004318"/>
    </source>
</evidence>
<dbReference type="EMBL" id="AAMO01000002">
    <property type="protein sequence ID" value="EAQ04196.1"/>
    <property type="molecule type" value="Genomic_DNA"/>
</dbReference>
<gene>
    <name evidence="6" type="ORF">OB2597_08639</name>
</gene>
<dbReference type="InterPro" id="IPR018247">
    <property type="entry name" value="EF_Hand_1_Ca_BS"/>
</dbReference>
<evidence type="ECO:0000256" key="2">
    <source>
        <dbReference type="ARBA" id="ARBA00022737"/>
    </source>
</evidence>
<feature type="domain" description="Cadherin" evidence="4">
    <location>
        <begin position="2856"/>
        <end position="2955"/>
    </location>
</feature>
<dbReference type="PROSITE" id="PS00018">
    <property type="entry name" value="EF_HAND_1"/>
    <property type="match status" value="1"/>
</dbReference>
<keyword evidence="7" id="KW-1185">Reference proteome</keyword>
<dbReference type="GO" id="GO:0007156">
    <property type="term" value="P:homophilic cell adhesion via plasma membrane adhesion molecules"/>
    <property type="evidence" value="ECO:0007669"/>
    <property type="project" value="InterPro"/>
</dbReference>
<dbReference type="InterPro" id="IPR040853">
    <property type="entry name" value="RapA2_cadherin-like"/>
</dbReference>
<dbReference type="SMART" id="SM00237">
    <property type="entry name" value="Calx_beta"/>
    <property type="match status" value="9"/>
</dbReference>
<evidence type="ECO:0000259" key="4">
    <source>
        <dbReference type="PROSITE" id="PS50268"/>
    </source>
</evidence>
<dbReference type="Gene3D" id="2.60.40.2030">
    <property type="match status" value="11"/>
</dbReference>
<dbReference type="InterPro" id="IPR013519">
    <property type="entry name" value="Int_alpha_beta-p"/>
</dbReference>
<dbReference type="SMART" id="SM00112">
    <property type="entry name" value="CA"/>
    <property type="match status" value="1"/>
</dbReference>
<name>A3TUK0_PSEBH</name>
<sequence>MGNYGSRIIVGRDGEYDRTGYTVSGIGDFNGDGIGDFAVTARNGENRYGSDTGSVYVVYGTGDAELRFDLDDIDGTNGFEVRADVDLDNYDYGSVFGSRVTALGDVNNDGTDDFGIVQNATSYGSYSGYYGYYGYYGEYGYGYTASRTNGVAYVIYGGQDVAAAGVDVDDLDHFRLDADGEIVGMLGLEDVNGDGIADIGLNVASRSAYSGYNEYYYVYDANGNGYYDYDYDTNPDEFMNSHQRYTAIDDVTGYVVYGTGDARDNVDNIADQGGSSVIVDVTNLQTGEGTSFDLGQVLAGNFGFYGEVGLDAFASSSIGDGNTYDAYDYGVGLAGSVDIDGDGFADVIMTEGSVYAEDAYVVNTYGSTYYSGGVFAYIDGTTLADVEGDTTTRLTFSTISNARDGVAGLGNFSGNDAPQEIAVSSFVRPATDFPDEDLPGNFLRGVYVLNGTEDFFDSSFRNVGPTEVMNGAASFFYSALTYTASSGSEFAATFSIDGVLGIGDFDGDGIDDMLIAATQYNADELRSYDVGFVVLGTEGARTGLIELEQLVADGGAYKIVAPENSDIGMIARAGDVDNDGNQDLIVGEPSAESGLGLARILHGGADALEAADNADGSDDNIINYGNFLVDVDTGLVPIEVSIQNHITGATEGDTEAVELSFTVSRTGDLSAEVTVDWAVAGASDYFYADADADDFQGGAFPSGTVTFAAGEDTATISVSVAGDLIDENTEDFRVVLSDPTTDSEAPIHIGNDTAYGFIYDNDDPMRFRVYNSGVNEGDPGDDNVLRLQVYRYGKTDIEGSIDWSVTVYTANTSISAEDEDFEDALPQSGTITFAAGESIKYIELPIAEDQEIEDREYVDVRLSNATAEGDYPTEIVDGVGYGWIDNDDFPVQFSVDDTSVTEGDGEDVTLTFTITRSGITDADATVDYRLASSGATAADFSSGYIDPETGQPMEGTLEFAAGETTKTVSVQVAGDDIDENTEYLYIYLTNPTTTDTNTPQISDSFGRGSIFDDDDSVEYRVFNASATEGADGEQTALTFTITRGGLTGVAGTVDFSLEAYVSSSAADATDFASGFPQSGTLEFAAGETTKTVTAFIADDEAVESTEYVQLVLSNPTAEGGESAKITDGNGIGSIFNDDIPVSFSANSVSVNEGDDGETPTASVRVYRTGETSVEASLDYTIQPFVSSQAADDDDIVDTFNLTGTVDFAAGETFKDITFDIQGDDVQEEHEYIQVIFSNPTAVGAPVQLATGSVTVTILNDDVPVSFSVNNAATTEGQSGEETPLTFTVYRSGPSDIEATVDYQLRAYQPSASISAESPDFTGGLPASGTVTFGVGETSKTLTFQVRDDEVYEQTEYVELLLSNPVASANPQGAQISDDYGRGTIYDDEIPVYFRVYSDTVTEGDPGETETLRFLVQRTGDTGVDASVDYSVSTYYYRGATDADLAESMSLPISGTVSFAAGETQKYVEIDVAGDNAFEGTEYLQIDLSNAASDNAAVLPVIQSSRAYGYINDDDIPTYFRVSGYSATEGDAGDNNVLQFIVTRYGDTSAGANVDYDVSGGTVDAADFDTGEWPTSGTLSFAAGETSKTVSLVISGDQDVENDEYTYMRLSNATSDDAEITAQITTSTASAVIRNDDFPAYLSVSYSTSVTEGDTSADNTELTFTVYRSGDTTSAVSVDYDFAGDSYQPVSSADFEAGLPQSGTIEFAASETQKTVSFRIAEDTEIEGNERGKFVLSNAQLVSGASDATVQITRSTSIGTIYNDDQPPAIQVLVNGSAWGTSVNEGQSGFTEVPVVFVREGDLSGALTVNYELQTVQGNVFWADSQDIEGFLPANGLSVSFADGESTSTAVVRINGDGLIEANESLTVRVTGYDSEDDISYQVLNPSTSIIIRNDDGRPPIPELPFDVDGDGVIEEGEFIRVEADVFGDPHIITLDGLGYDFQAVGEYVLVETEDGASNPFSVQVRFEAFPGSDLVSVTTRMAVEVKGKTIEIDAHDPDSPLLIDGVAVDIEAAKLSGIDLDDDDTNANDIFITEDGKFFIRLNDANEQLMVGMLDGALNVCVFLGDPADGGNAGAVRGLMGNANQDLTDDFSLRDGSEIPDEVISFDDDGTPSLDFDYIYGFGDYEGGGYKASWALQDGEALFSGDTPDYPENFPAAPLKLENLPQSVQDKAIQAARDAGVDESDPVIFNAAALDFALTGMGAFLGGATQLAADPQAASDVTEAPDIVPTANVTADLTSVTEGDSGVQEVTFTFYRLGGTNGALEVSYAIGGDIDAADLADDTDLTGTVSFEDGEDEVSLTVLVKGDLMTEGNEALEVSITGTDNEAVLVGAAQGATTIVTDDTGPAAQNDSLSGEAGATVSGNVFADNGQGEDTDADDDTLVLTGITIGGTEYDVTDSPITLADGQVLTIDDEGNFQFETGSGFADLLVGEVGSFEFGYEVSDGNGGTDTAMVTLSITGTATENRAPVVEGETAEVDEDGRLDLSIVDLLSNDSDPDGDTLEITEVSALNGTVTTGQPFGGNGPGSFYVTYEPDDDYNGPDTITYVVSDGNGNSTSGEIAVTVNPVNDNPTAVVDTGFTTDEDTHLFITEAELLANDFDIDGDTTLSVTPFTSNLRAVEGGFEFTPGGNFNGTAYASYILRDGNGGSSIANIEIEVLPVNDAPLLGVDSYTAGLGTTLAVDAADGLLDNDSDADGDDLSVVDSEEGALGTFVVNADGSFTYTPFAGVSGSETLSYTVSDQTVEVSGSVTFTIDESTANKAPIAVGDSYDVSEDAVSVVLDVLGNDSDPDGDDIFISAFSQGSNGTVALVGDTLVYTPVGNYTGADSFTYTISNGDLTNTATVDITVLAENDLPVFTDTGPFTVAENSTAVGTVTASDVDGDGLSFGIAAGKDGGLFDISSDGTLSFKVAPDYEAPGDGNTDNSYLIDVTVFDGTETVTTEVTVNVTDEDEGPELNEILGTTGRDYLLGTSEADVFIFNGGFGDMARGQGGADVFDVSVNMSNGVRDASRIFDWSEDDALSGITLADVEMATVRSLPTALLFTYGPDNDMMTITGDVSGGINSLFGLDV</sequence>